<evidence type="ECO:0000313" key="1">
    <source>
        <dbReference type="EMBL" id="KAL1129980.1"/>
    </source>
</evidence>
<dbReference type="Proteomes" id="UP001558652">
    <property type="component" value="Unassembled WGS sequence"/>
</dbReference>
<dbReference type="AlphaFoldDB" id="A0ABD0YFA4"/>
<dbReference type="InterPro" id="IPR021939">
    <property type="entry name" value="KN_motif"/>
</dbReference>
<reference evidence="1 2" key="1">
    <citation type="submission" date="2024-07" db="EMBL/GenBank/DDBJ databases">
        <title>Chromosome-level genome assembly of the water stick insect Ranatra chinensis (Heteroptera: Nepidae).</title>
        <authorList>
            <person name="Liu X."/>
        </authorList>
    </citation>
    <scope>NUCLEOTIDE SEQUENCE [LARGE SCALE GENOMIC DNA]</scope>
    <source>
        <strain evidence="1">Cailab_2021Rc</strain>
        <tissue evidence="1">Muscle</tissue>
    </source>
</reference>
<evidence type="ECO:0000313" key="2">
    <source>
        <dbReference type="Proteomes" id="UP001558652"/>
    </source>
</evidence>
<keyword evidence="2" id="KW-1185">Reference proteome</keyword>
<sequence>MFEGRMALAAAPGQSATISVPKARGRKQCMCCPYGYHIDLDFVRYCEAISNSELLPRRTEKMRPRRNKTPSMDVLLGIQQWNFITGELYCDYPQSLKLKRSSKRRNMFYQNKKQETTEFATLL</sequence>
<gene>
    <name evidence="1" type="ORF">AAG570_012924</name>
</gene>
<accession>A0ABD0YFA4</accession>
<name>A0ABD0YFA4_9HEMI</name>
<organism evidence="1 2">
    <name type="scientific">Ranatra chinensis</name>
    <dbReference type="NCBI Taxonomy" id="642074"/>
    <lineage>
        <taxon>Eukaryota</taxon>
        <taxon>Metazoa</taxon>
        <taxon>Ecdysozoa</taxon>
        <taxon>Arthropoda</taxon>
        <taxon>Hexapoda</taxon>
        <taxon>Insecta</taxon>
        <taxon>Pterygota</taxon>
        <taxon>Neoptera</taxon>
        <taxon>Paraneoptera</taxon>
        <taxon>Hemiptera</taxon>
        <taxon>Heteroptera</taxon>
        <taxon>Panheteroptera</taxon>
        <taxon>Nepomorpha</taxon>
        <taxon>Nepidae</taxon>
        <taxon>Ranatrinae</taxon>
        <taxon>Ranatra</taxon>
    </lineage>
</organism>
<proteinExistence type="predicted"/>
<dbReference type="Pfam" id="PF12075">
    <property type="entry name" value="KN_motif"/>
    <property type="match status" value="1"/>
</dbReference>
<comment type="caution">
    <text evidence="1">The sequence shown here is derived from an EMBL/GenBank/DDBJ whole genome shotgun (WGS) entry which is preliminary data.</text>
</comment>
<dbReference type="EMBL" id="JBFDAA010000008">
    <property type="protein sequence ID" value="KAL1129980.1"/>
    <property type="molecule type" value="Genomic_DNA"/>
</dbReference>
<protein>
    <submittedName>
        <fullName evidence="1">Uncharacterized protein</fullName>
    </submittedName>
</protein>